<gene>
    <name evidence="1" type="ORF">KO481_36135</name>
</gene>
<evidence type="ECO:0000313" key="1">
    <source>
        <dbReference type="EMBL" id="MBU3066939.1"/>
    </source>
</evidence>
<dbReference type="RefSeq" id="WP_215923013.1">
    <property type="nucleotide sequence ID" value="NZ_JAHKNI010000017.1"/>
</dbReference>
<evidence type="ECO:0000313" key="2">
    <source>
        <dbReference type="Proteomes" id="UP000733379"/>
    </source>
</evidence>
<organism evidence="1 2">
    <name type="scientific">Nocardia albiluteola</name>
    <dbReference type="NCBI Taxonomy" id="2842303"/>
    <lineage>
        <taxon>Bacteria</taxon>
        <taxon>Bacillati</taxon>
        <taxon>Actinomycetota</taxon>
        <taxon>Actinomycetes</taxon>
        <taxon>Mycobacteriales</taxon>
        <taxon>Nocardiaceae</taxon>
        <taxon>Nocardia</taxon>
    </lineage>
</organism>
<comment type="caution">
    <text evidence="1">The sequence shown here is derived from an EMBL/GenBank/DDBJ whole genome shotgun (WGS) entry which is preliminary data.</text>
</comment>
<protein>
    <recommendedName>
        <fullName evidence="3">Porin</fullName>
    </recommendedName>
</protein>
<sequence length="53" mass="5153">MSSAWEFLSTIGYDILGMGQSIATLVGDLIELGNGLGGGGGGGAVPPGQYPLG</sequence>
<proteinExistence type="predicted"/>
<dbReference type="EMBL" id="JAHKNI010000017">
    <property type="protein sequence ID" value="MBU3066939.1"/>
    <property type="molecule type" value="Genomic_DNA"/>
</dbReference>
<accession>A0ABS6B9I5</accession>
<evidence type="ECO:0008006" key="3">
    <source>
        <dbReference type="Google" id="ProtNLM"/>
    </source>
</evidence>
<dbReference type="Proteomes" id="UP000733379">
    <property type="component" value="Unassembled WGS sequence"/>
</dbReference>
<name>A0ABS6B9I5_9NOCA</name>
<reference evidence="1 2" key="1">
    <citation type="submission" date="2021-06" db="EMBL/GenBank/DDBJ databases">
        <title>Actinomycetes sequencing.</title>
        <authorList>
            <person name="Shan Q."/>
        </authorList>
    </citation>
    <scope>NUCLEOTIDE SEQUENCE [LARGE SCALE GENOMIC DNA]</scope>
    <source>
        <strain evidence="1 2">NEAU-G5</strain>
    </source>
</reference>
<keyword evidence="2" id="KW-1185">Reference proteome</keyword>